<feature type="transmembrane region" description="Helical" evidence="6">
    <location>
        <begin position="240"/>
        <end position="271"/>
    </location>
</feature>
<feature type="transmembrane region" description="Helical" evidence="6">
    <location>
        <begin position="179"/>
        <end position="200"/>
    </location>
</feature>
<dbReference type="Pfam" id="PF01384">
    <property type="entry name" value="PHO4"/>
    <property type="match status" value="2"/>
</dbReference>
<evidence type="ECO:0000313" key="8">
    <source>
        <dbReference type="EMBL" id="ABK01219.1"/>
    </source>
</evidence>
<geneLocation type="plasmid" evidence="7">
    <name>pPER272</name>
</geneLocation>
<dbReference type="GO" id="GO:0035435">
    <property type="term" value="P:phosphate ion transmembrane transport"/>
    <property type="evidence" value="ECO:0007669"/>
    <property type="project" value="TreeGrafter"/>
</dbReference>
<feature type="transmembrane region" description="Helical" evidence="6">
    <location>
        <begin position="146"/>
        <end position="167"/>
    </location>
</feature>
<evidence type="ECO:0000313" key="7">
    <source>
        <dbReference type="EMBL" id="ABK00955.1"/>
    </source>
</evidence>
<dbReference type="GO" id="GO:0005315">
    <property type="term" value="F:phosphate transmembrane transporter activity"/>
    <property type="evidence" value="ECO:0007669"/>
    <property type="project" value="InterPro"/>
</dbReference>
<comment type="subcellular location">
    <subcellularLocation>
        <location evidence="1 6">Membrane</location>
        <topology evidence="1 6">Multi-pass membrane protein</topology>
    </subcellularLocation>
</comment>
<feature type="transmembrane region" description="Helical" evidence="6">
    <location>
        <begin position="72"/>
        <end position="90"/>
    </location>
</feature>
<comment type="similarity">
    <text evidence="6">Belongs to the inorganic phosphate transporter (PiT) (TC 2.A.20) family.</text>
</comment>
<keyword evidence="5 6" id="KW-0472">Membrane</keyword>
<evidence type="ECO:0000256" key="1">
    <source>
        <dbReference type="ARBA" id="ARBA00004141"/>
    </source>
</evidence>
<sequence>MDRRDIKTKYILRMMGFMKESVYQQPIEVSSGQETVINKKFNFTSNPLTGLVLACVITMAFYALGIFPSYSFMSFIGLSIVAWLAVENGGNDVSKGVAPLVAAEIATEKTALLYGSIMTAIGGGLSVFFASKILKLFTEGLMNSSYQLSATMALAMAIGATLWVALATKFSLPVSTTHAIIGAVILVACISHGVSSVLWGNLVSKIVLPLLLSPVLGLGVAWILNLFVNKIHINPQAGKGIAWLSSGLICFVRSVNDTPKIVAIALLVATLNGFQEGGDESHLSLFLLVTVAMSIGSLVKGLAVTNLLARKVTKLDENSSLSSVITTTCLVMSSSQLGLPVSTTHVSTSAIIGAGMKQGAKTINWSVIRDIILSWIVTLPGAGIIAVIVYYLLKAII</sequence>
<feature type="transmembrane region" description="Helical" evidence="6">
    <location>
        <begin position="48"/>
        <end position="66"/>
    </location>
</feature>
<evidence type="ECO:0000256" key="2">
    <source>
        <dbReference type="ARBA" id="ARBA00022448"/>
    </source>
</evidence>
<keyword evidence="4 6" id="KW-1133">Transmembrane helix</keyword>
<protein>
    <recommendedName>
        <fullName evidence="6">Phosphate transporter</fullName>
    </recommendedName>
</protein>
<dbReference type="GO" id="GO:0016020">
    <property type="term" value="C:membrane"/>
    <property type="evidence" value="ECO:0007669"/>
    <property type="project" value="UniProtKB-SubCell"/>
</dbReference>
<reference evidence="7" key="1">
    <citation type="journal article" date="2007" name="J. Bacteriol.">
        <title>Complete sequence analysis of novel plasmids from emetic and periodontal Bacillus cereus isolates reveals a common evolutionary history among the B. cereus-group plasmids, including Bacillus anthracis pXO1.</title>
        <authorList>
            <person name="Rasko D.A."/>
            <person name="Rosovitz M.J."/>
            <person name="Okstad O.A."/>
            <person name="Fouts D.E."/>
            <person name="Jiang L."/>
            <person name="Cer R.Z."/>
            <person name="Kolsto A.B."/>
            <person name="Gill S.R."/>
            <person name="Ravel J."/>
        </authorList>
    </citation>
    <scope>NUCLEOTIDE SEQUENCE</scope>
    <source>
        <strain evidence="8">AH818</strain>
        <strain evidence="7">AH820</strain>
        <plasmid evidence="7">pPER272</plasmid>
    </source>
</reference>
<feature type="transmembrane region" description="Helical" evidence="6">
    <location>
        <begin position="283"/>
        <end position="309"/>
    </location>
</feature>
<proteinExistence type="inferred from homology"/>
<evidence type="ECO:0000256" key="5">
    <source>
        <dbReference type="ARBA" id="ARBA00023136"/>
    </source>
</evidence>
<accession>A1BZS0</accession>
<keyword evidence="2 6" id="KW-0813">Transport</keyword>
<evidence type="ECO:0000256" key="4">
    <source>
        <dbReference type="ARBA" id="ARBA00022989"/>
    </source>
</evidence>
<feature type="transmembrane region" description="Helical" evidence="6">
    <location>
        <begin position="206"/>
        <end position="228"/>
    </location>
</feature>
<dbReference type="PANTHER" id="PTHR11101">
    <property type="entry name" value="PHOSPHATE TRANSPORTER"/>
    <property type="match status" value="1"/>
</dbReference>
<dbReference type="AlphaFoldDB" id="A1BZS0"/>
<feature type="transmembrane region" description="Helical" evidence="6">
    <location>
        <begin position="111"/>
        <end position="134"/>
    </location>
</feature>
<dbReference type="InterPro" id="IPR001204">
    <property type="entry name" value="Phos_transporter"/>
</dbReference>
<dbReference type="PANTHER" id="PTHR11101:SF80">
    <property type="entry name" value="PHOSPHATE TRANSPORTER"/>
    <property type="match status" value="1"/>
</dbReference>
<keyword evidence="6" id="KW-0592">Phosphate transport</keyword>
<name>A1BZS0_BACCE</name>
<evidence type="ECO:0000256" key="3">
    <source>
        <dbReference type="ARBA" id="ARBA00022692"/>
    </source>
</evidence>
<keyword evidence="7" id="KW-0614">Plasmid</keyword>
<organism evidence="7">
    <name type="scientific">Bacillus cereus</name>
    <dbReference type="NCBI Taxonomy" id="1396"/>
    <lineage>
        <taxon>Bacteria</taxon>
        <taxon>Bacillati</taxon>
        <taxon>Bacillota</taxon>
        <taxon>Bacilli</taxon>
        <taxon>Bacillales</taxon>
        <taxon>Bacillaceae</taxon>
        <taxon>Bacillus</taxon>
        <taxon>Bacillus cereus group</taxon>
    </lineage>
</organism>
<feature type="transmembrane region" description="Helical" evidence="6">
    <location>
        <begin position="372"/>
        <end position="393"/>
    </location>
</feature>
<keyword evidence="3 6" id="KW-0812">Transmembrane</keyword>
<dbReference type="EMBL" id="DQ889677">
    <property type="protein sequence ID" value="ABK00955.1"/>
    <property type="molecule type" value="Genomic_DNA"/>
</dbReference>
<evidence type="ECO:0000256" key="6">
    <source>
        <dbReference type="RuleBase" id="RU363058"/>
    </source>
</evidence>
<gene>
    <name evidence="8" type="ORF">pPER272_0245</name>
    <name evidence="7" type="ORF">pPER272_AH820_0245</name>
</gene>
<dbReference type="EMBL" id="DQ889678">
    <property type="protein sequence ID" value="ABK01219.1"/>
    <property type="molecule type" value="Genomic_DNA"/>
</dbReference>